<dbReference type="AlphaFoldDB" id="A0A562YEH2"/>
<comment type="caution">
    <text evidence="2">The sequence shown here is derived from an EMBL/GenBank/DDBJ whole genome shotgun (WGS) entry which is preliminary data.</text>
</comment>
<evidence type="ECO:0000313" key="2">
    <source>
        <dbReference type="EMBL" id="TWO32716.1"/>
    </source>
</evidence>
<dbReference type="InterPro" id="IPR036513">
    <property type="entry name" value="STAS_dom_sf"/>
</dbReference>
<organism evidence="2 3">
    <name type="scientific">Seonamhaeicola sediminis</name>
    <dbReference type="NCBI Taxonomy" id="2528206"/>
    <lineage>
        <taxon>Bacteria</taxon>
        <taxon>Pseudomonadati</taxon>
        <taxon>Bacteroidota</taxon>
        <taxon>Flavobacteriia</taxon>
        <taxon>Flavobacteriales</taxon>
        <taxon>Flavobacteriaceae</taxon>
    </lineage>
</organism>
<dbReference type="Gene3D" id="3.30.750.24">
    <property type="entry name" value="STAS domain"/>
    <property type="match status" value="1"/>
</dbReference>
<dbReference type="Proteomes" id="UP000295814">
    <property type="component" value="Unassembled WGS sequence"/>
</dbReference>
<keyword evidence="3" id="KW-1185">Reference proteome</keyword>
<evidence type="ECO:0000313" key="3">
    <source>
        <dbReference type="Proteomes" id="UP000295814"/>
    </source>
</evidence>
<reference evidence="2 3" key="2">
    <citation type="submission" date="2019-07" db="EMBL/GenBank/DDBJ databases">
        <title>Seonamhaeicola sp. W255 draft genome.</title>
        <authorList>
            <person name="Zhang X.-Y."/>
            <person name="Zhang R."/>
            <person name="Zhong Y.-L."/>
            <person name="Du Z.-J."/>
        </authorList>
    </citation>
    <scope>NUCLEOTIDE SEQUENCE [LARGE SCALE GENOMIC DNA]</scope>
    <source>
        <strain evidence="2 3">W255</strain>
    </source>
</reference>
<dbReference type="PROSITE" id="PS50801">
    <property type="entry name" value="STAS"/>
    <property type="match status" value="1"/>
</dbReference>
<name>A0A562YEH2_9FLAO</name>
<protein>
    <submittedName>
        <fullName evidence="2">STAS domain-containing protein</fullName>
    </submittedName>
</protein>
<accession>A0A562YEH2</accession>
<sequence>MALKIKENNGTFFIEGSINASTVKQFKNHVEFLLLYTKGVTLNIDEVTEIDTNGMHALRDLYTVALIKNKSFYIIGNGCKEIFQDFESNLAA</sequence>
<dbReference type="Pfam" id="PF01740">
    <property type="entry name" value="STAS"/>
    <property type="match status" value="1"/>
</dbReference>
<reference evidence="2 3" key="1">
    <citation type="submission" date="2019-03" db="EMBL/GenBank/DDBJ databases">
        <authorList>
            <person name="Zhong Y.L."/>
        </authorList>
    </citation>
    <scope>NUCLEOTIDE SEQUENCE [LARGE SCALE GENOMIC DNA]</scope>
    <source>
        <strain evidence="2 3">W255</strain>
    </source>
</reference>
<dbReference type="OrthoDB" id="1163458at2"/>
<dbReference type="InterPro" id="IPR002645">
    <property type="entry name" value="STAS_dom"/>
</dbReference>
<dbReference type="EMBL" id="SMZJ02000004">
    <property type="protein sequence ID" value="TWO32716.1"/>
    <property type="molecule type" value="Genomic_DNA"/>
</dbReference>
<feature type="domain" description="STAS" evidence="1">
    <location>
        <begin position="1"/>
        <end position="62"/>
    </location>
</feature>
<dbReference type="RefSeq" id="WP_133355439.1">
    <property type="nucleotide sequence ID" value="NZ_SMZJ02000004.1"/>
</dbReference>
<gene>
    <name evidence="2" type="ORF">E1J38_007565</name>
</gene>
<evidence type="ECO:0000259" key="1">
    <source>
        <dbReference type="PROSITE" id="PS50801"/>
    </source>
</evidence>
<proteinExistence type="predicted"/>
<dbReference type="SUPFAM" id="SSF52091">
    <property type="entry name" value="SpoIIaa-like"/>
    <property type="match status" value="1"/>
</dbReference>